<organism evidence="2">
    <name type="scientific">termite gut metagenome</name>
    <dbReference type="NCBI Taxonomy" id="433724"/>
    <lineage>
        <taxon>unclassified sequences</taxon>
        <taxon>metagenomes</taxon>
        <taxon>organismal metagenomes</taxon>
    </lineage>
</organism>
<evidence type="ECO:0000313" key="2">
    <source>
        <dbReference type="EMBL" id="KAA6319386.1"/>
    </source>
</evidence>
<evidence type="ECO:0000256" key="1">
    <source>
        <dbReference type="SAM" id="MobiDB-lite"/>
    </source>
</evidence>
<sequence length="106" mass="10827">MKTLFFNSIAESPVNAGFCLPQGSGRSATLPEPSAALSGTSESVAEPSILPAGTSASLLEPSARVAETPESSAEPSASPAGEIATTNRSNLFIYSLISVPLKLGRY</sequence>
<feature type="region of interest" description="Disordered" evidence="1">
    <location>
        <begin position="22"/>
        <end position="82"/>
    </location>
</feature>
<dbReference type="AlphaFoldDB" id="A0A5J4QBM9"/>
<comment type="caution">
    <text evidence="2">The sequence shown here is derived from an EMBL/GenBank/DDBJ whole genome shotgun (WGS) entry which is preliminary data.</text>
</comment>
<accession>A0A5J4QBM9</accession>
<proteinExistence type="predicted"/>
<feature type="compositionally biased region" description="Low complexity" evidence="1">
    <location>
        <begin position="66"/>
        <end position="82"/>
    </location>
</feature>
<name>A0A5J4QBM9_9ZZZZ</name>
<gene>
    <name evidence="2" type="ORF">EZS27_030714</name>
</gene>
<dbReference type="EMBL" id="SNRY01003894">
    <property type="protein sequence ID" value="KAA6319386.1"/>
    <property type="molecule type" value="Genomic_DNA"/>
</dbReference>
<reference evidence="2" key="1">
    <citation type="submission" date="2019-03" db="EMBL/GenBank/DDBJ databases">
        <title>Single cell metagenomics reveals metabolic interactions within the superorganism composed of flagellate Streblomastix strix and complex community of Bacteroidetes bacteria on its surface.</title>
        <authorList>
            <person name="Treitli S.C."/>
            <person name="Kolisko M."/>
            <person name="Husnik F."/>
            <person name="Keeling P."/>
            <person name="Hampl V."/>
        </authorList>
    </citation>
    <scope>NUCLEOTIDE SEQUENCE</scope>
    <source>
        <strain evidence="2">STM</strain>
    </source>
</reference>
<protein>
    <submittedName>
        <fullName evidence="2">Uncharacterized protein</fullName>
    </submittedName>
</protein>